<dbReference type="EMBL" id="JBAKAZ010000024">
    <property type="protein sequence ID" value="MEL0629549.1"/>
    <property type="molecule type" value="Genomic_DNA"/>
</dbReference>
<dbReference type="Proteomes" id="UP001369082">
    <property type="component" value="Unassembled WGS sequence"/>
</dbReference>
<name>A0ABU9GQN7_9GAMM</name>
<accession>A0ABU9GQN7</accession>
<dbReference type="GO" id="GO:0016853">
    <property type="term" value="F:isomerase activity"/>
    <property type="evidence" value="ECO:0007669"/>
    <property type="project" value="UniProtKB-KW"/>
</dbReference>
<evidence type="ECO:0000313" key="3">
    <source>
        <dbReference type="Proteomes" id="UP001369082"/>
    </source>
</evidence>
<evidence type="ECO:0000313" key="2">
    <source>
        <dbReference type="EMBL" id="MEL0629549.1"/>
    </source>
</evidence>
<keyword evidence="3" id="KW-1185">Reference proteome</keyword>
<comment type="caution">
    <text evidence="2">The sequence shown here is derived from an EMBL/GenBank/DDBJ whole genome shotgun (WGS) entry which is preliminary data.</text>
</comment>
<keyword evidence="1" id="KW-0732">Signal</keyword>
<gene>
    <name evidence="2" type="ORF">V6256_08000</name>
</gene>
<dbReference type="InterPro" id="IPR010706">
    <property type="entry name" value="Fatty_acid_cis-trans_isomerase"/>
</dbReference>
<evidence type="ECO:0000256" key="1">
    <source>
        <dbReference type="SAM" id="SignalP"/>
    </source>
</evidence>
<feature type="chain" id="PRO_5047496575" evidence="1">
    <location>
        <begin position="22"/>
        <end position="781"/>
    </location>
</feature>
<dbReference type="RefSeq" id="WP_341597592.1">
    <property type="nucleotide sequence ID" value="NZ_JBAKAZ010000024.1"/>
</dbReference>
<sequence>MSFKLLILSVLSLLLAACSDATDKLDEDFGHEKPRPRQLATDTPLAKDFRQQVMPILEKRCVVCHGCYDAPCQLKLSSAEGIDRGGSKEKVYDGERILGAKPSRLFIDAHHTEEWREKGFTPVLNERDQTTIANLQGSVMYQLLLQKERFPQQREGVLDEQFNYSLDRQEQCPNLNELEDYQDDTPLAGMPYGLPNLTREEFKTLELWIAKGAPMSESLPLSNEATQLVNHWENKLNGDTVKDKLVARYIYEHIFLAHIYFDALPISAETPPRFFKLVRSSTPPGEPVKIIPTRRPYDDPKVERVYYRLVLDPGTTLVKTNLPYVFNDEREKLWDELFYDADFNVESLPDYADFNPFIVFKDIPTQSRYVFMLKEAYFTISGFIKGPVCRGQVAVNVINDKFWVFFVDPASTANADVDSFVYEQANNLRLPAESSSNNLSVIEWLSYADGSREYVKAKSEYIKRFMDYEKGLDLTNIWSGNDNAALTVFRHVDSATVVKGALGKQPKTAWVIDFPILERIHYLLVAGFDVYGNLGHQVTTRLYMDFLRIEAESNFISFIPNEYREPVLTSWYLGATKELTNYLEDKNLMDSRPTGLKFDTEFPKAELLARLKSYVYAPEMLQKANAQYRVLEQDLPLKRLNSLPNPSVLNLPPVSFILIEDEKKQDRAYTLIRHNEHKNVSSLLYEEKNRLPSKDNAEIFKGFLGAYPGLIFKVKAADTDHFVSLFLQATNDQAFADLIANYGVRRSNPKFWKVSDHLHDLYREQDPVEYGLFDYNRLVNR</sequence>
<dbReference type="PROSITE" id="PS51257">
    <property type="entry name" value="PROKAR_LIPOPROTEIN"/>
    <property type="match status" value="1"/>
</dbReference>
<reference evidence="2 3" key="1">
    <citation type="submission" date="2024-02" db="EMBL/GenBank/DDBJ databases">
        <title>Bacteria isolated from the canopy kelp, Nereocystis luetkeana.</title>
        <authorList>
            <person name="Pfister C.A."/>
            <person name="Younker I.T."/>
            <person name="Light S.H."/>
        </authorList>
    </citation>
    <scope>NUCLEOTIDE SEQUENCE [LARGE SCALE GENOMIC DNA]</scope>
    <source>
        <strain evidence="2 3">TI.1.05</strain>
    </source>
</reference>
<protein>
    <submittedName>
        <fullName evidence="2">Fatty acid cis/trans isomerase</fullName>
    </submittedName>
</protein>
<keyword evidence="2" id="KW-0413">Isomerase</keyword>
<dbReference type="Pfam" id="PF06934">
    <property type="entry name" value="CTI"/>
    <property type="match status" value="1"/>
</dbReference>
<organism evidence="2 3">
    <name type="scientific">Psychromonas aquatilis</name>
    <dbReference type="NCBI Taxonomy" id="2005072"/>
    <lineage>
        <taxon>Bacteria</taxon>
        <taxon>Pseudomonadati</taxon>
        <taxon>Pseudomonadota</taxon>
        <taxon>Gammaproteobacteria</taxon>
        <taxon>Alteromonadales</taxon>
        <taxon>Psychromonadaceae</taxon>
        <taxon>Psychromonas</taxon>
    </lineage>
</organism>
<proteinExistence type="predicted"/>
<feature type="signal peptide" evidence="1">
    <location>
        <begin position="1"/>
        <end position="21"/>
    </location>
</feature>